<gene>
    <name evidence="1" type="ORF">B1B_00383</name>
</gene>
<evidence type="ECO:0000313" key="1">
    <source>
        <dbReference type="EMBL" id="EQD79088.1"/>
    </source>
</evidence>
<dbReference type="SUPFAM" id="SSF56104">
    <property type="entry name" value="SAICAR synthase-like"/>
    <property type="match status" value="1"/>
</dbReference>
<accession>T1CCK6</accession>
<dbReference type="EMBL" id="AUZY01000291">
    <property type="protein sequence ID" value="EQD79088.1"/>
    <property type="molecule type" value="Genomic_DNA"/>
</dbReference>
<proteinExistence type="predicted"/>
<reference evidence="1" key="1">
    <citation type="submission" date="2013-08" db="EMBL/GenBank/DDBJ databases">
        <authorList>
            <person name="Mendez C."/>
            <person name="Richter M."/>
            <person name="Ferrer M."/>
            <person name="Sanchez J."/>
        </authorList>
    </citation>
    <scope>NUCLEOTIDE SEQUENCE</scope>
</reference>
<protein>
    <submittedName>
        <fullName evidence="1">Phosphoribosylaminoimidazole-succinocarboxamide synthase</fullName>
    </submittedName>
</protein>
<reference evidence="1" key="2">
    <citation type="journal article" date="2014" name="ISME J.">
        <title>Microbial stratification in low pH oxic and suboxic macroscopic growths along an acid mine drainage.</title>
        <authorList>
            <person name="Mendez-Garcia C."/>
            <person name="Mesa V."/>
            <person name="Sprenger R.R."/>
            <person name="Richter M."/>
            <person name="Diez M.S."/>
            <person name="Solano J."/>
            <person name="Bargiela R."/>
            <person name="Golyshina O.V."/>
            <person name="Manteca A."/>
            <person name="Ramos J.L."/>
            <person name="Gallego J.R."/>
            <person name="Llorente I."/>
            <person name="Martins Dos Santos V.A."/>
            <person name="Jensen O.N."/>
            <person name="Pelaez A.I."/>
            <person name="Sanchez J."/>
            <person name="Ferrer M."/>
        </authorList>
    </citation>
    <scope>NUCLEOTIDE SEQUENCE</scope>
</reference>
<sequence length="69" mass="8431">TFVRMEKYVELSKESVRQYYRSIGYYDSLYYARDNHMEEPMISALPEKIIKETSSLYREMFTKLTGEKW</sequence>
<comment type="caution">
    <text evidence="1">The sequence shown here is derived from an EMBL/GenBank/DDBJ whole genome shotgun (WGS) entry which is preliminary data.</text>
</comment>
<name>T1CCK6_9ZZZZ</name>
<organism evidence="1">
    <name type="scientific">mine drainage metagenome</name>
    <dbReference type="NCBI Taxonomy" id="410659"/>
    <lineage>
        <taxon>unclassified sequences</taxon>
        <taxon>metagenomes</taxon>
        <taxon>ecological metagenomes</taxon>
    </lineage>
</organism>
<feature type="non-terminal residue" evidence="1">
    <location>
        <position position="1"/>
    </location>
</feature>
<dbReference type="AlphaFoldDB" id="T1CCK6"/>